<evidence type="ECO:0000256" key="3">
    <source>
        <dbReference type="ARBA" id="ARBA00023157"/>
    </source>
</evidence>
<dbReference type="SUPFAM" id="SSF52833">
    <property type="entry name" value="Thioredoxin-like"/>
    <property type="match status" value="1"/>
</dbReference>
<dbReference type="InterPro" id="IPR013766">
    <property type="entry name" value="Thioredoxin_domain"/>
</dbReference>
<dbReference type="AlphaFoldDB" id="A0A1G9UPS2"/>
<dbReference type="Pfam" id="PF08534">
    <property type="entry name" value="Redoxin"/>
    <property type="match status" value="1"/>
</dbReference>
<dbReference type="PANTHER" id="PTHR42852:SF6">
    <property type="entry name" value="THIOL:DISULFIDE INTERCHANGE PROTEIN DSBE"/>
    <property type="match status" value="1"/>
</dbReference>
<dbReference type="GO" id="GO:0017004">
    <property type="term" value="P:cytochrome complex assembly"/>
    <property type="evidence" value="ECO:0007669"/>
    <property type="project" value="UniProtKB-KW"/>
</dbReference>
<evidence type="ECO:0000313" key="7">
    <source>
        <dbReference type="Proteomes" id="UP000183200"/>
    </source>
</evidence>
<dbReference type="GO" id="GO:0016853">
    <property type="term" value="F:isomerase activity"/>
    <property type="evidence" value="ECO:0007669"/>
    <property type="project" value="UniProtKB-KW"/>
</dbReference>
<dbReference type="Gene3D" id="3.40.30.10">
    <property type="entry name" value="Glutaredoxin"/>
    <property type="match status" value="1"/>
</dbReference>
<comment type="subcellular location">
    <subcellularLocation>
        <location evidence="1">Cell envelope</location>
    </subcellularLocation>
</comment>
<proteinExistence type="predicted"/>
<dbReference type="InterPro" id="IPR036249">
    <property type="entry name" value="Thioredoxin-like_sf"/>
</dbReference>
<dbReference type="RefSeq" id="WP_074607473.1">
    <property type="nucleotide sequence ID" value="NZ_FNGY01000004.1"/>
</dbReference>
<keyword evidence="2" id="KW-0201">Cytochrome c-type biogenesis</keyword>
<protein>
    <submittedName>
        <fullName evidence="6">Thiol-disulfide isomerase or thioredoxin</fullName>
    </submittedName>
</protein>
<evidence type="ECO:0000256" key="1">
    <source>
        <dbReference type="ARBA" id="ARBA00004196"/>
    </source>
</evidence>
<dbReference type="EMBL" id="FNGY01000004">
    <property type="protein sequence ID" value="SDM61837.1"/>
    <property type="molecule type" value="Genomic_DNA"/>
</dbReference>
<keyword evidence="4" id="KW-0676">Redox-active center</keyword>
<name>A0A1G9UPS2_9SPHI</name>
<sequence>MKSILNLSLVGFAFLILSFNNGNKDKDTATVITIDHNEENKRLSFYYHDSLSNGHPVTISNTQKKIQIHVPTLLFETSARQIPFLIYPGEKINIRYAGTDSLSLYVNGNDQRTNELNFFRKLVKETGNIYYVFDVRPYHKKTQDLRSFHQLEKTINHMKNVRLKFLTDYAKKRPVSHEFTKIALNSIKSTAFRDSLILTRNNRALLGKDVYEKGIRQKFLTLKNIGYEPYQIYQMACVECLSMATSNAGFYYTINDRKKFESTFFSALNNFDGKTKDFLITKAILSAHQADLNISKEVLKKYNEQCSAEDFKKLIKYELARKNQPLLSKTKDNLLAADGKTIRTLEQTISESKGKLIILDIWASWCMPCREETPYLIALKKKYQHRNVVFKSISIDKNVSDWIKAGKEDGLNGNSFLLLDFDQSRFKKAFKIDLIPRYLLIDQNGKMVNDNVPRPSDPKLALLIDRYLK</sequence>
<dbReference type="GO" id="GO:0016491">
    <property type="term" value="F:oxidoreductase activity"/>
    <property type="evidence" value="ECO:0007669"/>
    <property type="project" value="InterPro"/>
</dbReference>
<feature type="domain" description="Thioredoxin" evidence="5">
    <location>
        <begin position="320"/>
        <end position="469"/>
    </location>
</feature>
<reference evidence="7" key="1">
    <citation type="submission" date="2016-10" db="EMBL/GenBank/DDBJ databases">
        <authorList>
            <person name="Varghese N."/>
            <person name="Submissions S."/>
        </authorList>
    </citation>
    <scope>NUCLEOTIDE SEQUENCE [LARGE SCALE GENOMIC DNA]</scope>
    <source>
        <strain evidence="7">DSM 19110</strain>
    </source>
</reference>
<organism evidence="6 7">
    <name type="scientific">Pedobacter steynii</name>
    <dbReference type="NCBI Taxonomy" id="430522"/>
    <lineage>
        <taxon>Bacteria</taxon>
        <taxon>Pseudomonadati</taxon>
        <taxon>Bacteroidota</taxon>
        <taxon>Sphingobacteriia</taxon>
        <taxon>Sphingobacteriales</taxon>
        <taxon>Sphingobacteriaceae</taxon>
        <taxon>Pedobacter</taxon>
    </lineage>
</organism>
<evidence type="ECO:0000313" key="6">
    <source>
        <dbReference type="EMBL" id="SDM61837.1"/>
    </source>
</evidence>
<evidence type="ECO:0000256" key="4">
    <source>
        <dbReference type="ARBA" id="ARBA00023284"/>
    </source>
</evidence>
<dbReference type="CDD" id="cd02966">
    <property type="entry name" value="TlpA_like_family"/>
    <property type="match status" value="1"/>
</dbReference>
<gene>
    <name evidence="6" type="ORF">SAMN05421820_104238</name>
</gene>
<keyword evidence="3" id="KW-1015">Disulfide bond</keyword>
<dbReference type="OrthoDB" id="6399635at2"/>
<keyword evidence="6" id="KW-0413">Isomerase</keyword>
<dbReference type="Proteomes" id="UP000183200">
    <property type="component" value="Unassembled WGS sequence"/>
</dbReference>
<dbReference type="InterPro" id="IPR050553">
    <property type="entry name" value="Thioredoxin_ResA/DsbE_sf"/>
</dbReference>
<evidence type="ECO:0000256" key="2">
    <source>
        <dbReference type="ARBA" id="ARBA00022748"/>
    </source>
</evidence>
<evidence type="ECO:0000259" key="5">
    <source>
        <dbReference type="PROSITE" id="PS51352"/>
    </source>
</evidence>
<accession>A0A1G9UPS2</accession>
<dbReference type="GO" id="GO:0030313">
    <property type="term" value="C:cell envelope"/>
    <property type="evidence" value="ECO:0007669"/>
    <property type="project" value="UniProtKB-SubCell"/>
</dbReference>
<dbReference type="PANTHER" id="PTHR42852">
    <property type="entry name" value="THIOL:DISULFIDE INTERCHANGE PROTEIN DSBE"/>
    <property type="match status" value="1"/>
</dbReference>
<dbReference type="InterPro" id="IPR013740">
    <property type="entry name" value="Redoxin"/>
</dbReference>
<keyword evidence="7" id="KW-1185">Reference proteome</keyword>
<dbReference type="PROSITE" id="PS51352">
    <property type="entry name" value="THIOREDOXIN_2"/>
    <property type="match status" value="1"/>
</dbReference>